<keyword evidence="5 7" id="KW-0378">Hydrolase</keyword>
<dbReference type="PROSITE" id="PS00928">
    <property type="entry name" value="TREHALASE_2"/>
    <property type="match status" value="1"/>
</dbReference>
<keyword evidence="8" id="KW-0812">Transmembrane</keyword>
<dbReference type="PRINTS" id="PR00744">
    <property type="entry name" value="GLHYDRLASE37"/>
</dbReference>
<evidence type="ECO:0000256" key="6">
    <source>
        <dbReference type="ARBA" id="ARBA00023295"/>
    </source>
</evidence>
<evidence type="ECO:0000313" key="9">
    <source>
        <dbReference type="EMBL" id="WAR28435.1"/>
    </source>
</evidence>
<dbReference type="PROSITE" id="PS00927">
    <property type="entry name" value="TREHALASE_1"/>
    <property type="match status" value="1"/>
</dbReference>
<dbReference type="PANTHER" id="PTHR23403:SF1">
    <property type="entry name" value="TREHALASE"/>
    <property type="match status" value="1"/>
</dbReference>
<keyword evidence="10" id="KW-1185">Reference proteome</keyword>
<comment type="catalytic activity">
    <reaction evidence="1 7">
        <text>alpha,alpha-trehalose + H2O = alpha-D-glucose + beta-D-glucose</text>
        <dbReference type="Rhea" id="RHEA:32675"/>
        <dbReference type="ChEBI" id="CHEBI:15377"/>
        <dbReference type="ChEBI" id="CHEBI:15903"/>
        <dbReference type="ChEBI" id="CHEBI:16551"/>
        <dbReference type="ChEBI" id="CHEBI:17925"/>
        <dbReference type="EC" id="3.2.1.28"/>
    </reaction>
</comment>
<evidence type="ECO:0000256" key="2">
    <source>
        <dbReference type="ARBA" id="ARBA00005615"/>
    </source>
</evidence>
<proteinExistence type="inferred from homology"/>
<keyword evidence="8" id="KW-0472">Membrane</keyword>
<evidence type="ECO:0000256" key="4">
    <source>
        <dbReference type="ARBA" id="ARBA00019905"/>
    </source>
</evidence>
<dbReference type="InterPro" id="IPR012341">
    <property type="entry name" value="6hp_glycosidase-like_sf"/>
</dbReference>
<dbReference type="InterPro" id="IPR018232">
    <property type="entry name" value="Glyco_hydro_37_CS"/>
</dbReference>
<dbReference type="InterPro" id="IPR008928">
    <property type="entry name" value="6-hairpin_glycosidase_sf"/>
</dbReference>
<evidence type="ECO:0000256" key="1">
    <source>
        <dbReference type="ARBA" id="ARBA00001576"/>
    </source>
</evidence>
<keyword evidence="6 7" id="KW-0326">Glycosidase</keyword>
<keyword evidence="8" id="KW-1133">Transmembrane helix</keyword>
<gene>
    <name evidence="9" type="ORF">MAR_014139</name>
</gene>
<evidence type="ECO:0000256" key="5">
    <source>
        <dbReference type="ARBA" id="ARBA00022801"/>
    </source>
</evidence>
<dbReference type="Proteomes" id="UP001164746">
    <property type="component" value="Chromosome 15"/>
</dbReference>
<dbReference type="SUPFAM" id="SSF48208">
    <property type="entry name" value="Six-hairpin glycosidases"/>
    <property type="match status" value="1"/>
</dbReference>
<dbReference type="Pfam" id="PF01204">
    <property type="entry name" value="Trehalase"/>
    <property type="match status" value="2"/>
</dbReference>
<feature type="non-terminal residue" evidence="9">
    <location>
        <position position="611"/>
    </location>
</feature>
<name>A0ABY7G1V6_MYAAR</name>
<evidence type="ECO:0000256" key="8">
    <source>
        <dbReference type="SAM" id="Phobius"/>
    </source>
</evidence>
<feature type="transmembrane region" description="Helical" evidence="8">
    <location>
        <begin position="7"/>
        <end position="29"/>
    </location>
</feature>
<reference evidence="9" key="1">
    <citation type="submission" date="2022-11" db="EMBL/GenBank/DDBJ databases">
        <title>Centuries of genome instability and evolution in soft-shell clam transmissible cancer (bioRxiv).</title>
        <authorList>
            <person name="Hart S.F.M."/>
            <person name="Yonemitsu M.A."/>
            <person name="Giersch R.M."/>
            <person name="Beal B.F."/>
            <person name="Arriagada G."/>
            <person name="Davis B.W."/>
            <person name="Ostrander E.A."/>
            <person name="Goff S.P."/>
            <person name="Metzger M.J."/>
        </authorList>
    </citation>
    <scope>NUCLEOTIDE SEQUENCE</scope>
    <source>
        <strain evidence="9">MELC-2E11</strain>
        <tissue evidence="9">Siphon/mantle</tissue>
    </source>
</reference>
<dbReference type="EC" id="3.2.1.28" evidence="3 7"/>
<protein>
    <recommendedName>
        <fullName evidence="4 7">Trehalase</fullName>
        <ecNumber evidence="3 7">3.2.1.28</ecNumber>
    </recommendedName>
    <alternativeName>
        <fullName evidence="7">Alpha-trehalose glucohydrolase</fullName>
    </alternativeName>
</protein>
<organism evidence="9 10">
    <name type="scientific">Mya arenaria</name>
    <name type="common">Soft-shell clam</name>
    <dbReference type="NCBI Taxonomy" id="6604"/>
    <lineage>
        <taxon>Eukaryota</taxon>
        <taxon>Metazoa</taxon>
        <taxon>Spiralia</taxon>
        <taxon>Lophotrochozoa</taxon>
        <taxon>Mollusca</taxon>
        <taxon>Bivalvia</taxon>
        <taxon>Autobranchia</taxon>
        <taxon>Heteroconchia</taxon>
        <taxon>Euheterodonta</taxon>
        <taxon>Imparidentia</taxon>
        <taxon>Neoheterodontei</taxon>
        <taxon>Myida</taxon>
        <taxon>Myoidea</taxon>
        <taxon>Myidae</taxon>
        <taxon>Mya</taxon>
    </lineage>
</organism>
<feature type="transmembrane region" description="Helical" evidence="8">
    <location>
        <begin position="585"/>
        <end position="609"/>
    </location>
</feature>
<dbReference type="EMBL" id="CP111026">
    <property type="protein sequence ID" value="WAR28435.1"/>
    <property type="molecule type" value="Genomic_DNA"/>
</dbReference>
<accession>A0ABY7G1V6</accession>
<dbReference type="InterPro" id="IPR001661">
    <property type="entry name" value="Glyco_hydro_37"/>
</dbReference>
<evidence type="ECO:0000313" key="10">
    <source>
        <dbReference type="Proteomes" id="UP001164746"/>
    </source>
</evidence>
<sequence>MFFKPGIYIVSMTPGVFVFVCAIVAAGAVPACDSEIWCQGPLLEALQTARLFPDSKTFVDMSLKANPDEVLTAFNNLNDTSRSDPAQLRQFVSRYFEDPDTEFETWVSMDYVKNPTFLSEVEDKDYNAFGKDLCGIWKHLGRKIKADVRTNQTRYSLIYLDKPFIVPGGRFRETYYWDSYWVIKGLLTCGMNTTVKGMLENFVNLVSTYGKIPNGNRIYYTERSQPPLFIPMVDMYLKATGDLEFVRENIDVIEREYLFWIHYRSVDLQVGGKKVQLNRFATLIDKPRPESYREDIETAQIAAARGRPASDVYISLASAAESGWDFSSRWFSREYNETSNKSLWLRYSGNFTNYKRKHEARQQHIQDVFWDSERGQWFDYWLSLKEHRTSFYPSNLFPMFVGCFNESDDTGYRAIKYLQDNNLLEYKSGVPTSLVETGQQWDFPNAWPPMIDVVITSLERRGTSQARDLALQLANHTWSLMWDHVEAVASMMFSENVDPVRSNYTVSDGHATCIVMATGIRLKIPYVGTNKNYTTIIDVPANTTGSSGKCQNSDGAFGVTDSTVFSESNVQHCSADDEDHPNTDLAIAIPVGIALAACIVIVVVIYVVASR</sequence>
<evidence type="ECO:0000256" key="7">
    <source>
        <dbReference type="RuleBase" id="RU361180"/>
    </source>
</evidence>
<evidence type="ECO:0000256" key="3">
    <source>
        <dbReference type="ARBA" id="ARBA00012757"/>
    </source>
</evidence>
<comment type="similarity">
    <text evidence="2 7">Belongs to the glycosyl hydrolase 37 family.</text>
</comment>
<dbReference type="PANTHER" id="PTHR23403">
    <property type="entry name" value="TREHALASE"/>
    <property type="match status" value="1"/>
</dbReference>
<dbReference type="Gene3D" id="1.50.10.10">
    <property type="match status" value="2"/>
</dbReference>